<keyword evidence="7 15" id="KW-0507">mRNA processing</keyword>
<dbReference type="InterPro" id="IPR036389">
    <property type="entry name" value="RNase_III_sf"/>
</dbReference>
<comment type="subunit">
    <text evidence="4 15">Homodimer.</text>
</comment>
<evidence type="ECO:0000256" key="10">
    <source>
        <dbReference type="ARBA" id="ARBA00022723"/>
    </source>
</evidence>
<dbReference type="GO" id="GO:0042802">
    <property type="term" value="F:identical protein binding"/>
    <property type="evidence" value="ECO:0007669"/>
    <property type="project" value="UniProtKB-ARBA"/>
</dbReference>
<proteinExistence type="inferred from homology"/>
<dbReference type="InterPro" id="IPR011907">
    <property type="entry name" value="RNase_III"/>
</dbReference>
<dbReference type="Gene3D" id="1.10.1520.10">
    <property type="entry name" value="Ribonuclease III domain"/>
    <property type="match status" value="1"/>
</dbReference>
<feature type="binding site" evidence="15">
    <location>
        <position position="59"/>
    </location>
    <ligand>
        <name>Mg(2+)</name>
        <dbReference type="ChEBI" id="CHEBI:18420"/>
    </ligand>
</feature>
<dbReference type="PANTHER" id="PTHR11207:SF0">
    <property type="entry name" value="RIBONUCLEASE 3"/>
    <property type="match status" value="1"/>
</dbReference>
<dbReference type="AlphaFoldDB" id="A0A831XKV9"/>
<evidence type="ECO:0000256" key="5">
    <source>
        <dbReference type="ARBA" id="ARBA00022490"/>
    </source>
</evidence>
<evidence type="ECO:0000256" key="2">
    <source>
        <dbReference type="ARBA" id="ARBA00004496"/>
    </source>
</evidence>
<dbReference type="SMART" id="SM00358">
    <property type="entry name" value="DSRM"/>
    <property type="match status" value="1"/>
</dbReference>
<comment type="function">
    <text evidence="15">Digests double-stranded RNA. Involved in the processing of primary rRNA transcript to yield the immediate precursors to the large and small rRNAs (23S and 16S). Processes some mRNAs, and tRNAs when they are encoded in the rRNA operon. Processes pre-crRNA and tracrRNA of type II CRISPR loci if present in the organism.</text>
</comment>
<dbReference type="GO" id="GO:0010468">
    <property type="term" value="P:regulation of gene expression"/>
    <property type="evidence" value="ECO:0007669"/>
    <property type="project" value="TreeGrafter"/>
</dbReference>
<dbReference type="PROSITE" id="PS50142">
    <property type="entry name" value="RNASE_3_2"/>
    <property type="match status" value="1"/>
</dbReference>
<dbReference type="SMART" id="SM00535">
    <property type="entry name" value="RIBOc"/>
    <property type="match status" value="1"/>
</dbReference>
<gene>
    <name evidence="15 18" type="primary">rnc</name>
    <name evidence="18" type="ORF">ENQ87_03790</name>
</gene>
<evidence type="ECO:0000256" key="6">
    <source>
        <dbReference type="ARBA" id="ARBA00022552"/>
    </source>
</evidence>
<keyword evidence="9 15" id="KW-0540">Nuclease</keyword>
<protein>
    <recommendedName>
        <fullName evidence="15">Ribonuclease 3</fullName>
        <ecNumber evidence="15">3.1.26.3</ecNumber>
    </recommendedName>
    <alternativeName>
        <fullName evidence="15">Ribonuclease III</fullName>
        <shortName evidence="15">RNase III</shortName>
    </alternativeName>
</protein>
<dbReference type="NCBIfam" id="TIGR02191">
    <property type="entry name" value="RNaseIII"/>
    <property type="match status" value="1"/>
</dbReference>
<dbReference type="Gene3D" id="3.30.160.20">
    <property type="match status" value="1"/>
</dbReference>
<comment type="similarity">
    <text evidence="3">Belongs to the ribonuclease III family.</text>
</comment>
<dbReference type="PROSITE" id="PS00517">
    <property type="entry name" value="RNASE_3_1"/>
    <property type="match status" value="1"/>
</dbReference>
<dbReference type="GO" id="GO:0004525">
    <property type="term" value="F:ribonuclease III activity"/>
    <property type="evidence" value="ECO:0007669"/>
    <property type="project" value="UniProtKB-UniRule"/>
</dbReference>
<name>A0A831XKV9_GEOME</name>
<comment type="caution">
    <text evidence="18">The sequence shown here is derived from an EMBL/GenBank/DDBJ whole genome shotgun (WGS) entry which is preliminary data.</text>
</comment>
<dbReference type="InterPro" id="IPR014720">
    <property type="entry name" value="dsRBD_dom"/>
</dbReference>
<feature type="active site" evidence="15">
    <location>
        <position position="63"/>
    </location>
</feature>
<organism evidence="18">
    <name type="scientific">Geobacter metallireducens</name>
    <dbReference type="NCBI Taxonomy" id="28232"/>
    <lineage>
        <taxon>Bacteria</taxon>
        <taxon>Pseudomonadati</taxon>
        <taxon>Thermodesulfobacteriota</taxon>
        <taxon>Desulfuromonadia</taxon>
        <taxon>Geobacterales</taxon>
        <taxon>Geobacteraceae</taxon>
        <taxon>Geobacter</taxon>
    </lineage>
</organism>
<keyword evidence="14 15" id="KW-0694">RNA-binding</keyword>
<dbReference type="SUPFAM" id="SSF69065">
    <property type="entry name" value="RNase III domain-like"/>
    <property type="match status" value="1"/>
</dbReference>
<dbReference type="Pfam" id="PF14622">
    <property type="entry name" value="Ribonucleas_3_3"/>
    <property type="match status" value="1"/>
</dbReference>
<dbReference type="EMBL" id="DSOV01000011">
    <property type="protein sequence ID" value="HEN41488.1"/>
    <property type="molecule type" value="Genomic_DNA"/>
</dbReference>
<evidence type="ECO:0000313" key="18">
    <source>
        <dbReference type="EMBL" id="HEN41488.1"/>
    </source>
</evidence>
<evidence type="ECO:0000256" key="13">
    <source>
        <dbReference type="ARBA" id="ARBA00022842"/>
    </source>
</evidence>
<evidence type="ECO:0000256" key="12">
    <source>
        <dbReference type="ARBA" id="ARBA00022801"/>
    </source>
</evidence>
<dbReference type="PANTHER" id="PTHR11207">
    <property type="entry name" value="RIBONUCLEASE III"/>
    <property type="match status" value="1"/>
</dbReference>
<evidence type="ECO:0000256" key="4">
    <source>
        <dbReference type="ARBA" id="ARBA00011738"/>
    </source>
</evidence>
<keyword evidence="12 15" id="KW-0378">Hydrolase</keyword>
<dbReference type="InterPro" id="IPR000999">
    <property type="entry name" value="RNase_III_dom"/>
</dbReference>
<comment type="cofactor">
    <cofactor evidence="15">
        <name>Mg(2+)</name>
        <dbReference type="ChEBI" id="CHEBI:18420"/>
    </cofactor>
</comment>
<evidence type="ECO:0000256" key="9">
    <source>
        <dbReference type="ARBA" id="ARBA00022722"/>
    </source>
</evidence>
<evidence type="ECO:0000256" key="14">
    <source>
        <dbReference type="ARBA" id="ARBA00022884"/>
    </source>
</evidence>
<keyword evidence="15" id="KW-0699">rRNA-binding</keyword>
<keyword evidence="6 15" id="KW-0698">rRNA processing</keyword>
<dbReference type="GO" id="GO:0006364">
    <property type="term" value="P:rRNA processing"/>
    <property type="evidence" value="ECO:0007669"/>
    <property type="project" value="UniProtKB-UniRule"/>
</dbReference>
<dbReference type="GO" id="GO:0005737">
    <property type="term" value="C:cytoplasm"/>
    <property type="evidence" value="ECO:0007669"/>
    <property type="project" value="UniProtKB-SubCell"/>
</dbReference>
<evidence type="ECO:0000259" key="17">
    <source>
        <dbReference type="PROSITE" id="PS50142"/>
    </source>
</evidence>
<comment type="subcellular location">
    <subcellularLocation>
        <location evidence="2 15">Cytoplasm</location>
    </subcellularLocation>
</comment>
<dbReference type="GO" id="GO:0006397">
    <property type="term" value="P:mRNA processing"/>
    <property type="evidence" value="ECO:0007669"/>
    <property type="project" value="UniProtKB-UniRule"/>
</dbReference>
<dbReference type="EC" id="3.1.26.3" evidence="15"/>
<dbReference type="GO" id="GO:0003725">
    <property type="term" value="F:double-stranded RNA binding"/>
    <property type="evidence" value="ECO:0007669"/>
    <property type="project" value="TreeGrafter"/>
</dbReference>
<evidence type="ECO:0000259" key="16">
    <source>
        <dbReference type="PROSITE" id="PS50137"/>
    </source>
</evidence>
<dbReference type="GO" id="GO:0046872">
    <property type="term" value="F:metal ion binding"/>
    <property type="evidence" value="ECO:0007669"/>
    <property type="project" value="UniProtKB-KW"/>
</dbReference>
<evidence type="ECO:0000256" key="11">
    <source>
        <dbReference type="ARBA" id="ARBA00022759"/>
    </source>
</evidence>
<keyword evidence="13 15" id="KW-0460">Magnesium</keyword>
<accession>A0A831XKV9</accession>
<dbReference type="Pfam" id="PF00035">
    <property type="entry name" value="dsrm"/>
    <property type="match status" value="1"/>
</dbReference>
<sequence length="246" mass="26696">MGERGEDNERMVWQSDEELEAGIGYRFVNRALLAEALTHRSWVNERRDGDGGPDNERLEFLGDAVLGLLVGRLLFTRFPGSREGVLARMKASLVGEGTLAALASARGLGRHLRLGRGEERSGGRKRRSLLANTYEALLAAVYLDGGLEAAARIVERDFAPLLADIATGAAGRDFKTEFQELVQTRFGAAPTYELIAMDGPPHDRRFTVAAVVAGERMGEGMGRSKKEAEQAAARHCLARLASDSEG</sequence>
<feature type="binding site" evidence="15">
    <location>
        <position position="132"/>
    </location>
    <ligand>
        <name>Mg(2+)</name>
        <dbReference type="ChEBI" id="CHEBI:18420"/>
    </ligand>
</feature>
<evidence type="ECO:0000256" key="7">
    <source>
        <dbReference type="ARBA" id="ARBA00022664"/>
    </source>
</evidence>
<evidence type="ECO:0000256" key="3">
    <source>
        <dbReference type="ARBA" id="ARBA00010183"/>
    </source>
</evidence>
<feature type="active site" evidence="15">
    <location>
        <position position="135"/>
    </location>
</feature>
<evidence type="ECO:0000256" key="1">
    <source>
        <dbReference type="ARBA" id="ARBA00000109"/>
    </source>
</evidence>
<feature type="domain" description="RNase III" evidence="17">
    <location>
        <begin position="16"/>
        <end position="146"/>
    </location>
</feature>
<keyword evidence="5 15" id="KW-0963">Cytoplasm</keyword>
<keyword evidence="11 15" id="KW-0255">Endonuclease</keyword>
<dbReference type="CDD" id="cd10845">
    <property type="entry name" value="DSRM_RNAse_III_family"/>
    <property type="match status" value="1"/>
</dbReference>
<dbReference type="SUPFAM" id="SSF54768">
    <property type="entry name" value="dsRNA-binding domain-like"/>
    <property type="match status" value="1"/>
</dbReference>
<dbReference type="FunFam" id="3.30.160.20:FF:000003">
    <property type="entry name" value="Ribonuclease 3"/>
    <property type="match status" value="1"/>
</dbReference>
<dbReference type="PROSITE" id="PS50137">
    <property type="entry name" value="DS_RBD"/>
    <property type="match status" value="1"/>
</dbReference>
<dbReference type="GO" id="GO:0008033">
    <property type="term" value="P:tRNA processing"/>
    <property type="evidence" value="ECO:0007669"/>
    <property type="project" value="UniProtKB-KW"/>
</dbReference>
<keyword evidence="10 15" id="KW-0479">Metal-binding</keyword>
<keyword evidence="8 15" id="KW-0819">tRNA processing</keyword>
<reference evidence="18" key="1">
    <citation type="journal article" date="2020" name="mSystems">
        <title>Genome- and Community-Level Interaction Insights into Carbon Utilization and Element Cycling Functions of Hydrothermarchaeota in Hydrothermal Sediment.</title>
        <authorList>
            <person name="Zhou Z."/>
            <person name="Liu Y."/>
            <person name="Xu W."/>
            <person name="Pan J."/>
            <person name="Luo Z.H."/>
            <person name="Li M."/>
        </authorList>
    </citation>
    <scope>NUCLEOTIDE SEQUENCE [LARGE SCALE GENOMIC DNA]</scope>
    <source>
        <strain evidence="18">SpSt-349</strain>
    </source>
</reference>
<dbReference type="HAMAP" id="MF_00104">
    <property type="entry name" value="RNase_III"/>
    <property type="match status" value="1"/>
</dbReference>
<evidence type="ECO:0000256" key="15">
    <source>
        <dbReference type="HAMAP-Rule" id="MF_00104"/>
    </source>
</evidence>
<dbReference type="GO" id="GO:0019843">
    <property type="term" value="F:rRNA binding"/>
    <property type="evidence" value="ECO:0007669"/>
    <property type="project" value="UniProtKB-KW"/>
</dbReference>
<comment type="catalytic activity">
    <reaction evidence="1 15">
        <text>Endonucleolytic cleavage to 5'-phosphomonoester.</text>
        <dbReference type="EC" id="3.1.26.3"/>
    </reaction>
</comment>
<dbReference type="FunFam" id="1.10.1520.10:FF:000001">
    <property type="entry name" value="Ribonuclease 3"/>
    <property type="match status" value="1"/>
</dbReference>
<feature type="binding site" evidence="15">
    <location>
        <position position="135"/>
    </location>
    <ligand>
        <name>Mg(2+)</name>
        <dbReference type="ChEBI" id="CHEBI:18420"/>
    </ligand>
</feature>
<feature type="domain" description="DRBM" evidence="16">
    <location>
        <begin position="173"/>
        <end position="242"/>
    </location>
</feature>
<dbReference type="CDD" id="cd00593">
    <property type="entry name" value="RIBOc"/>
    <property type="match status" value="1"/>
</dbReference>
<evidence type="ECO:0000256" key="8">
    <source>
        <dbReference type="ARBA" id="ARBA00022694"/>
    </source>
</evidence>